<organism evidence="1 2">
    <name type="scientific">Flavobacterium succinicans</name>
    <dbReference type="NCBI Taxonomy" id="29536"/>
    <lineage>
        <taxon>Bacteria</taxon>
        <taxon>Pseudomonadati</taxon>
        <taxon>Bacteroidota</taxon>
        <taxon>Flavobacteriia</taxon>
        <taxon>Flavobacteriales</taxon>
        <taxon>Flavobacteriaceae</taxon>
        <taxon>Flavobacterium</taxon>
    </lineage>
</organism>
<reference evidence="2" key="1">
    <citation type="submission" date="2016-10" db="EMBL/GenBank/DDBJ databases">
        <authorList>
            <person name="Varghese N."/>
            <person name="Submissions S."/>
        </authorList>
    </citation>
    <scope>NUCLEOTIDE SEQUENCE [LARGE SCALE GENOMIC DNA]</scope>
    <source>
        <strain evidence="2">DSM 4002</strain>
    </source>
</reference>
<dbReference type="Gene3D" id="3.40.1660.10">
    <property type="entry name" value="EreA-like (biosynthetic domain)"/>
    <property type="match status" value="2"/>
</dbReference>
<dbReference type="EMBL" id="FOUT01000004">
    <property type="protein sequence ID" value="SFM93347.1"/>
    <property type="molecule type" value="Genomic_DNA"/>
</dbReference>
<dbReference type="AlphaFoldDB" id="A0A1I4UWE2"/>
<dbReference type="Proteomes" id="UP000182961">
    <property type="component" value="Unassembled WGS sequence"/>
</dbReference>
<dbReference type="GO" id="GO:0046677">
    <property type="term" value="P:response to antibiotic"/>
    <property type="evidence" value="ECO:0007669"/>
    <property type="project" value="InterPro"/>
</dbReference>
<protein>
    <submittedName>
        <fullName evidence="1">Erythromycin esterase homolog</fullName>
    </submittedName>
</protein>
<dbReference type="InterPro" id="IPR007815">
    <property type="entry name" value="Emycin_Estase"/>
</dbReference>
<dbReference type="SUPFAM" id="SSF159501">
    <property type="entry name" value="EreA/ChaN-like"/>
    <property type="match status" value="1"/>
</dbReference>
<dbReference type="eggNOG" id="COG2312">
    <property type="taxonomic scope" value="Bacteria"/>
</dbReference>
<dbReference type="Gene3D" id="2.60.40.1120">
    <property type="entry name" value="Carboxypeptidase-like, regulatory domain"/>
    <property type="match status" value="1"/>
</dbReference>
<dbReference type="Pfam" id="PF13715">
    <property type="entry name" value="CarbopepD_reg_2"/>
    <property type="match status" value="1"/>
</dbReference>
<dbReference type="InterPro" id="IPR008969">
    <property type="entry name" value="CarboxyPept-like_regulatory"/>
</dbReference>
<keyword evidence="2" id="KW-1185">Reference proteome</keyword>
<accession>A0A1I4UWE2</accession>
<evidence type="ECO:0000313" key="2">
    <source>
        <dbReference type="Proteomes" id="UP000182961"/>
    </source>
</evidence>
<evidence type="ECO:0000313" key="1">
    <source>
        <dbReference type="EMBL" id="SFM93347.1"/>
    </source>
</evidence>
<dbReference type="eggNOG" id="COG0308">
    <property type="taxonomic scope" value="Bacteria"/>
</dbReference>
<dbReference type="Pfam" id="PF05139">
    <property type="entry name" value="Erythro_esteras"/>
    <property type="match status" value="1"/>
</dbReference>
<dbReference type="RefSeq" id="WP_024979992.1">
    <property type="nucleotide sequence ID" value="NZ_CBCRUM010000003.1"/>
</dbReference>
<sequence>MRFFALCFFFISPYFIFSQQAIGAKSYVVNNINNYSFLGEVLKDKNVVLLGEQTHGDGATFDEKVNIVQHLSNTLGFNTIIFESGLYENYKAWKLYSTKKTYSSIYNGSIYSLWSNTQSFQRLLDHIDRRAILKDTIKILGFDSKEKGQLFEKYFMTDLRKTFQNHQIVIGDTTYTAIEKAFIAKDLKGFATNKKDSTDLYRQYDLVLGLFKKMHGLSKDDKMIKQVFLSQIAQVDFEIKILQKQRIAVQNPRDLQMAKNLIFLTELYPNDKMICWGASYHFSNRIRDFEYTDITERYLVDQIALENGISKNRDVSIEEVKSLKNAVPMGEILKNHFKNKIYSLAFSSYEGEYGIVGDKPFTILSPPLNSIEKKLAEDNNVKVFLDFDKKDMRSYYCSALGNMPIKANWNSVFDGLLFIKTSYAPIYSKYIRTDGSTSDSGTFTVSGVIKDAERDTFIPNADLYLVNCNKSVVANDKGTFQFTIPRSSFNDKLIIAAMGYYSDTLTVSQLEKAKNTLMEIKLKKETAVDVSLSEVTISSAKKRMSSLSAKAILKKVKEKIEDNYYQKPFNQKFFFRAKASKDDAITNSEEAFVNTYSPNGIVVSQDAASNYFGEILQYRNTVNSTSKGNWEGVGFLGVIIFRNILLSNQNVLYKTKSFDLKKEKSVEYNGRTVYVISFTNIAPDVFTTGFGNPTPKSASGYIYIDATSFAVLKFEHYVVLHPDRPNDDENVKIESTHKITETFKLVEGKYFINYCNVKVESKYFAIRDKKFLSQSYANYDLMSIDINTNNVEIINRPIDRLKLGVELKEDPEYWRNNNFILEDGILDF</sequence>
<gene>
    <name evidence="1" type="ORF">SAMN05444143_10419</name>
</gene>
<proteinExistence type="predicted"/>
<dbReference type="SUPFAM" id="SSF49464">
    <property type="entry name" value="Carboxypeptidase regulatory domain-like"/>
    <property type="match status" value="1"/>
</dbReference>
<name>A0A1I4UWE2_9FLAO</name>